<accession>A0A3M0ADW2</accession>
<organism evidence="3 4">
    <name type="scientific">Umboniibacter marinipuniceus</name>
    <dbReference type="NCBI Taxonomy" id="569599"/>
    <lineage>
        <taxon>Bacteria</taxon>
        <taxon>Pseudomonadati</taxon>
        <taxon>Pseudomonadota</taxon>
        <taxon>Gammaproteobacteria</taxon>
        <taxon>Cellvibrionales</taxon>
        <taxon>Cellvibrionaceae</taxon>
        <taxon>Umboniibacter</taxon>
    </lineage>
</organism>
<evidence type="ECO:0000313" key="4">
    <source>
        <dbReference type="Proteomes" id="UP000267187"/>
    </source>
</evidence>
<protein>
    <recommendedName>
        <fullName evidence="2">UPF0125 protein DFR27_0684</fullName>
    </recommendedName>
</protein>
<comment type="caution">
    <text evidence="3">The sequence shown here is derived from an EMBL/GenBank/DDBJ whole genome shotgun (WGS) entry which is preliminary data.</text>
</comment>
<comment type="similarity">
    <text evidence="1 2">Belongs to the UPF0125 (RnfH) family.</text>
</comment>
<dbReference type="Gene3D" id="3.10.20.280">
    <property type="entry name" value="RnfH-like"/>
    <property type="match status" value="1"/>
</dbReference>
<name>A0A3M0ADW2_9GAMM</name>
<dbReference type="InterPro" id="IPR037021">
    <property type="entry name" value="RnfH_sf"/>
</dbReference>
<dbReference type="Pfam" id="PF03658">
    <property type="entry name" value="Ub-RnfH"/>
    <property type="match status" value="1"/>
</dbReference>
<dbReference type="AlphaFoldDB" id="A0A3M0ADW2"/>
<evidence type="ECO:0000256" key="2">
    <source>
        <dbReference type="HAMAP-Rule" id="MF_00460"/>
    </source>
</evidence>
<dbReference type="EMBL" id="REFJ01000001">
    <property type="protein sequence ID" value="RMA82726.1"/>
    <property type="molecule type" value="Genomic_DNA"/>
</dbReference>
<proteinExistence type="inferred from homology"/>
<dbReference type="NCBIfam" id="NF002490">
    <property type="entry name" value="PRK01777.1"/>
    <property type="match status" value="1"/>
</dbReference>
<evidence type="ECO:0000313" key="3">
    <source>
        <dbReference type="EMBL" id="RMA82726.1"/>
    </source>
</evidence>
<gene>
    <name evidence="3" type="ORF">DFR27_0684</name>
</gene>
<keyword evidence="4" id="KW-1185">Reference proteome</keyword>
<dbReference type="RefSeq" id="WP_121876033.1">
    <property type="nucleotide sequence ID" value="NZ_REFJ01000001.1"/>
</dbReference>
<dbReference type="Proteomes" id="UP000267187">
    <property type="component" value="Unassembled WGS sequence"/>
</dbReference>
<dbReference type="SUPFAM" id="SSF54285">
    <property type="entry name" value="MoaD/ThiS"/>
    <property type="match status" value="1"/>
</dbReference>
<dbReference type="PANTHER" id="PTHR37483:SF1">
    <property type="entry name" value="UPF0125 PROTEIN RATB"/>
    <property type="match status" value="1"/>
</dbReference>
<dbReference type="InterPro" id="IPR005346">
    <property type="entry name" value="RnfH"/>
</dbReference>
<dbReference type="OrthoDB" id="9796575at2"/>
<reference evidence="3 4" key="1">
    <citation type="submission" date="2018-10" db="EMBL/GenBank/DDBJ databases">
        <title>Genomic Encyclopedia of Type Strains, Phase IV (KMG-IV): sequencing the most valuable type-strain genomes for metagenomic binning, comparative biology and taxonomic classification.</title>
        <authorList>
            <person name="Goeker M."/>
        </authorList>
    </citation>
    <scope>NUCLEOTIDE SEQUENCE [LARGE SCALE GENOMIC DNA]</scope>
    <source>
        <strain evidence="3 4">DSM 25080</strain>
    </source>
</reference>
<dbReference type="PANTHER" id="PTHR37483">
    <property type="entry name" value="UPF0125 PROTEIN RATB"/>
    <property type="match status" value="1"/>
</dbReference>
<dbReference type="HAMAP" id="MF_00460">
    <property type="entry name" value="UPF0125_RnfH"/>
    <property type="match status" value="1"/>
</dbReference>
<evidence type="ECO:0000256" key="1">
    <source>
        <dbReference type="ARBA" id="ARBA00010645"/>
    </source>
</evidence>
<sequence>MSDTITVEVAYALPDKQTIKSLSVPVGTTALAAVELSGITKEYPQINLQTDKMGIFSKAFSAKQGPDAYELKAGDRVEIYRPLIADPKEARRKRAEKKAAE</sequence>
<dbReference type="InterPro" id="IPR016155">
    <property type="entry name" value="Mopterin_synth/thiamin_S_b"/>
</dbReference>